<keyword evidence="1" id="KW-1133">Transmembrane helix</keyword>
<keyword evidence="1" id="KW-0812">Transmembrane</keyword>
<evidence type="ECO:0000313" key="4">
    <source>
        <dbReference type="Proteomes" id="UP000256486"/>
    </source>
</evidence>
<proteinExistence type="predicted"/>
<gene>
    <name evidence="3" type="ORF">B7R54_11170</name>
</gene>
<dbReference type="Gene3D" id="3.60.10.10">
    <property type="entry name" value="Endonuclease/exonuclease/phosphatase"/>
    <property type="match status" value="1"/>
</dbReference>
<dbReference type="OrthoDB" id="2340043at2"/>
<feature type="transmembrane region" description="Helical" evidence="1">
    <location>
        <begin position="43"/>
        <end position="61"/>
    </location>
</feature>
<dbReference type="InterPro" id="IPR036691">
    <property type="entry name" value="Endo/exonu/phosph_ase_sf"/>
</dbReference>
<keyword evidence="1" id="KW-0472">Membrane</keyword>
<dbReference type="AlphaFoldDB" id="A0A3E0VND9"/>
<dbReference type="Proteomes" id="UP000256486">
    <property type="component" value="Unassembled WGS sequence"/>
</dbReference>
<name>A0A3E0VND9_9MICO</name>
<dbReference type="GO" id="GO:0003824">
    <property type="term" value="F:catalytic activity"/>
    <property type="evidence" value="ECO:0007669"/>
    <property type="project" value="InterPro"/>
</dbReference>
<dbReference type="SUPFAM" id="SSF56219">
    <property type="entry name" value="DNase I-like"/>
    <property type="match status" value="1"/>
</dbReference>
<comment type="caution">
    <text evidence="3">The sequence shown here is derived from an EMBL/GenBank/DDBJ whole genome shotgun (WGS) entry which is preliminary data.</text>
</comment>
<evidence type="ECO:0000256" key="1">
    <source>
        <dbReference type="SAM" id="Phobius"/>
    </source>
</evidence>
<dbReference type="Pfam" id="PF03372">
    <property type="entry name" value="Exo_endo_phos"/>
    <property type="match status" value="1"/>
</dbReference>
<accession>A0A3E0VND9</accession>
<feature type="domain" description="Endonuclease/exonuclease/phosphatase" evidence="2">
    <location>
        <begin position="113"/>
        <end position="321"/>
    </location>
</feature>
<organism evidence="3 4">
    <name type="scientific">Subtercola boreus</name>
    <dbReference type="NCBI Taxonomy" id="120213"/>
    <lineage>
        <taxon>Bacteria</taxon>
        <taxon>Bacillati</taxon>
        <taxon>Actinomycetota</taxon>
        <taxon>Actinomycetes</taxon>
        <taxon>Micrococcales</taxon>
        <taxon>Microbacteriaceae</taxon>
        <taxon>Subtercola</taxon>
    </lineage>
</organism>
<sequence length="331" mass="33713">MVRIVFGIVGVVALAVLAVLTWPQAFRLEHTIGIAEAIAFRPILAVVAVVLAVLLLAGMLVARRTRALFGFLSVLLLLFAGGQAGILASRGWVPGVGHAGSAEAVADDDIVVLSWNTLGGEADAATVAGLALRLGADVVTLPETPESTATEIASLMEAGGTPVSAYTARHGDYAGLSTSILVATALGEYAVNGSFGDTGVLPSVVVSPVNGNGPTLAAVHPVAPVPDDLDDWKSDLDWVTKLCATPDLIAAGDFNATLDHLTGLGDCKDAALAAGTAALGTWPTWLPALAGAPIDHVVSTTGWRVVSAEVIQGEDEAGSDHRPITATLARE</sequence>
<dbReference type="EMBL" id="NBWZ01000001">
    <property type="protein sequence ID" value="RFA11231.1"/>
    <property type="molecule type" value="Genomic_DNA"/>
</dbReference>
<keyword evidence="4" id="KW-1185">Reference proteome</keyword>
<evidence type="ECO:0000313" key="3">
    <source>
        <dbReference type="EMBL" id="RFA11231.1"/>
    </source>
</evidence>
<feature type="transmembrane region" description="Helical" evidence="1">
    <location>
        <begin position="68"/>
        <end position="88"/>
    </location>
</feature>
<evidence type="ECO:0000259" key="2">
    <source>
        <dbReference type="Pfam" id="PF03372"/>
    </source>
</evidence>
<protein>
    <recommendedName>
        <fullName evidence="2">Endonuclease/exonuclease/phosphatase domain-containing protein</fullName>
    </recommendedName>
</protein>
<dbReference type="InterPro" id="IPR005135">
    <property type="entry name" value="Endo/exonuclease/phosphatase"/>
</dbReference>
<reference evidence="3 4" key="1">
    <citation type="submission" date="2017-04" db="EMBL/GenBank/DDBJ databases">
        <title>Comparative genome analysis of Subtercola boreus.</title>
        <authorList>
            <person name="Cho Y.-J."/>
            <person name="Cho A."/>
            <person name="Kim O.-S."/>
            <person name="Lee J.-I."/>
        </authorList>
    </citation>
    <scope>NUCLEOTIDE SEQUENCE [LARGE SCALE GENOMIC DNA]</scope>
    <source>
        <strain evidence="3 4">K300</strain>
    </source>
</reference>